<feature type="compositionally biased region" description="Low complexity" evidence="7">
    <location>
        <begin position="103"/>
        <end position="124"/>
    </location>
</feature>
<keyword evidence="4" id="KW-0805">Transcription regulation</keyword>
<keyword evidence="6" id="KW-0863">Zinc-finger</keyword>
<keyword evidence="6" id="KW-0479">Metal-binding</keyword>
<dbReference type="InterPro" id="IPR013083">
    <property type="entry name" value="Znf_RING/FYVE/PHD"/>
</dbReference>
<evidence type="ECO:0000256" key="7">
    <source>
        <dbReference type="SAM" id="MobiDB-lite"/>
    </source>
</evidence>
<sequence length="420" mass="45422">MLEAKAAGSDEDHADDDNDDDDDGPTCLICLGPIEDLTVLPLCQHSCFCFECIVRWAELKRKCPLCQRSVGPYVVHSIRADDDCLRYHLRPPIDAATDGAFASSSSSSTSSPYSSSTLAAQQRQRQQENESIRRQLAHRVGARRPARRPSTEAQRDADLALARRKHVYRTGSYVLHVGSNRYTGFHAPPTPSRIATSATLQQRLAAFVRRDLYAWPNLDVEFLTTYTLSIMKSLDIQSNEAINLLSDFLGPDGAPHFAHEVATFLRSGRDLKAYDACRWVRYPMAPAEAAPAAPSAAAAAAAAAASASSSSSSAVVAGSRGVQKAGRPRKKRRSDTGALEPNDDPPDPQPEKQRLALPRAPSPASPADEAQTQATAKGIEASPADSRADLLNRLREARLKAVLLRQKQPPLSSSSSSLSS</sequence>
<keyword evidence="10" id="KW-1185">Reference proteome</keyword>
<keyword evidence="6" id="KW-0862">Zinc</keyword>
<evidence type="ECO:0000256" key="4">
    <source>
        <dbReference type="ARBA" id="ARBA00023015"/>
    </source>
</evidence>
<dbReference type="Gene3D" id="3.30.40.10">
    <property type="entry name" value="Zinc/RING finger domain, C3HC4 (zinc finger)"/>
    <property type="match status" value="1"/>
</dbReference>
<feature type="region of interest" description="Disordered" evidence="7">
    <location>
        <begin position="99"/>
        <end position="155"/>
    </location>
</feature>
<gene>
    <name evidence="9" type="ORF">PSFLO_05148</name>
</gene>
<dbReference type="Proteomes" id="UP000323386">
    <property type="component" value="Unassembled WGS sequence"/>
</dbReference>
<feature type="domain" description="RING-type" evidence="8">
    <location>
        <begin position="27"/>
        <end position="67"/>
    </location>
</feature>
<protein>
    <recommendedName>
        <fullName evidence="2">RING-type E3 ubiquitin transferase</fullName>
        <ecNumber evidence="2">2.3.2.27</ecNumber>
    </recommendedName>
</protein>
<keyword evidence="5" id="KW-0804">Transcription</keyword>
<evidence type="ECO:0000256" key="6">
    <source>
        <dbReference type="PROSITE-ProRule" id="PRU00175"/>
    </source>
</evidence>
<dbReference type="OrthoDB" id="21204at2759"/>
<dbReference type="PANTHER" id="PTHR46077">
    <property type="entry name" value="E3 UBIQUITIN-PROTEIN LIGASE TOPORS"/>
    <property type="match status" value="1"/>
</dbReference>
<evidence type="ECO:0000256" key="5">
    <source>
        <dbReference type="ARBA" id="ARBA00023163"/>
    </source>
</evidence>
<dbReference type="AlphaFoldDB" id="A0A5C3F7I6"/>
<name>A0A5C3F7I6_9BASI</name>
<accession>A0A5C3F7I6</accession>
<evidence type="ECO:0000259" key="8">
    <source>
        <dbReference type="PROSITE" id="PS50089"/>
    </source>
</evidence>
<dbReference type="SUPFAM" id="SSF57850">
    <property type="entry name" value="RING/U-box"/>
    <property type="match status" value="1"/>
</dbReference>
<dbReference type="EC" id="2.3.2.27" evidence="2"/>
<dbReference type="PROSITE" id="PS50089">
    <property type="entry name" value="ZF_RING_2"/>
    <property type="match status" value="1"/>
</dbReference>
<evidence type="ECO:0000256" key="3">
    <source>
        <dbReference type="ARBA" id="ARBA00022679"/>
    </source>
</evidence>
<keyword evidence="3" id="KW-0808">Transferase</keyword>
<feature type="region of interest" description="Disordered" evidence="7">
    <location>
        <begin position="312"/>
        <end position="387"/>
    </location>
</feature>
<dbReference type="SMART" id="SM00184">
    <property type="entry name" value="RING"/>
    <property type="match status" value="1"/>
</dbReference>
<organism evidence="9 10">
    <name type="scientific">Pseudozyma flocculosa</name>
    <dbReference type="NCBI Taxonomy" id="84751"/>
    <lineage>
        <taxon>Eukaryota</taxon>
        <taxon>Fungi</taxon>
        <taxon>Dikarya</taxon>
        <taxon>Basidiomycota</taxon>
        <taxon>Ustilaginomycotina</taxon>
        <taxon>Ustilaginomycetes</taxon>
        <taxon>Ustilaginales</taxon>
        <taxon>Ustilaginaceae</taxon>
        <taxon>Pseudozyma</taxon>
    </lineage>
</organism>
<dbReference type="GO" id="GO:0061630">
    <property type="term" value="F:ubiquitin protein ligase activity"/>
    <property type="evidence" value="ECO:0007669"/>
    <property type="project" value="UniProtKB-EC"/>
</dbReference>
<evidence type="ECO:0000256" key="1">
    <source>
        <dbReference type="ARBA" id="ARBA00000900"/>
    </source>
</evidence>
<dbReference type="GO" id="GO:0008270">
    <property type="term" value="F:zinc ion binding"/>
    <property type="evidence" value="ECO:0007669"/>
    <property type="project" value="UniProtKB-KW"/>
</dbReference>
<evidence type="ECO:0000313" key="9">
    <source>
        <dbReference type="EMBL" id="SPO39667.1"/>
    </source>
</evidence>
<dbReference type="PANTHER" id="PTHR46077:SF1">
    <property type="entry name" value="TOP1 BINDING ARGININE_SERINE RICH PROTEIN, E3 UBIQUITIN LIGASE"/>
    <property type="match status" value="1"/>
</dbReference>
<comment type="catalytic activity">
    <reaction evidence="1">
        <text>S-ubiquitinyl-[E2 ubiquitin-conjugating enzyme]-L-cysteine + [acceptor protein]-L-lysine = [E2 ubiquitin-conjugating enzyme]-L-cysteine + N(6)-ubiquitinyl-[acceptor protein]-L-lysine.</text>
        <dbReference type="EC" id="2.3.2.27"/>
    </reaction>
</comment>
<reference evidence="9 10" key="1">
    <citation type="submission" date="2018-03" db="EMBL/GenBank/DDBJ databases">
        <authorList>
            <person name="Guldener U."/>
        </authorList>
    </citation>
    <scope>NUCLEOTIDE SEQUENCE [LARGE SCALE GENOMIC DNA]</scope>
    <source>
        <strain evidence="9 10">DAOM196992</strain>
    </source>
</reference>
<dbReference type="GO" id="GO:0000209">
    <property type="term" value="P:protein polyubiquitination"/>
    <property type="evidence" value="ECO:0007669"/>
    <property type="project" value="TreeGrafter"/>
</dbReference>
<proteinExistence type="predicted"/>
<feature type="compositionally biased region" description="Basic residues" evidence="7">
    <location>
        <begin position="135"/>
        <end position="147"/>
    </location>
</feature>
<feature type="compositionally biased region" description="Acidic residues" evidence="7">
    <location>
        <begin position="12"/>
        <end position="21"/>
    </location>
</feature>
<dbReference type="GO" id="GO:0006513">
    <property type="term" value="P:protein monoubiquitination"/>
    <property type="evidence" value="ECO:0007669"/>
    <property type="project" value="TreeGrafter"/>
</dbReference>
<evidence type="ECO:0000313" key="10">
    <source>
        <dbReference type="Proteomes" id="UP000323386"/>
    </source>
</evidence>
<dbReference type="EMBL" id="OOIP01000015">
    <property type="protein sequence ID" value="SPO39667.1"/>
    <property type="molecule type" value="Genomic_DNA"/>
</dbReference>
<evidence type="ECO:0000256" key="2">
    <source>
        <dbReference type="ARBA" id="ARBA00012483"/>
    </source>
</evidence>
<feature type="region of interest" description="Disordered" evidence="7">
    <location>
        <begin position="1"/>
        <end position="21"/>
    </location>
</feature>
<dbReference type="Pfam" id="PF13920">
    <property type="entry name" value="zf-C3HC4_3"/>
    <property type="match status" value="1"/>
</dbReference>
<dbReference type="InterPro" id="IPR001841">
    <property type="entry name" value="Znf_RING"/>
</dbReference>